<name>A0A2H1EBF3_9FLAO</name>
<gene>
    <name evidence="2" type="ORF">MARIT_1956</name>
</gene>
<dbReference type="Pfam" id="PF04717">
    <property type="entry name" value="Phage_base_V"/>
    <property type="match status" value="1"/>
</dbReference>
<dbReference type="SUPFAM" id="SSF69255">
    <property type="entry name" value="gp5 N-terminal domain-like"/>
    <property type="match status" value="1"/>
</dbReference>
<evidence type="ECO:0000259" key="1">
    <source>
        <dbReference type="Pfam" id="PF04717"/>
    </source>
</evidence>
<dbReference type="OrthoDB" id="7033094at2"/>
<dbReference type="SUPFAM" id="SSF69349">
    <property type="entry name" value="Phage fibre proteins"/>
    <property type="match status" value="1"/>
</dbReference>
<dbReference type="Gene3D" id="3.55.50.10">
    <property type="entry name" value="Baseplate protein-like domains"/>
    <property type="match status" value="1"/>
</dbReference>
<dbReference type="GeneID" id="47723450"/>
<dbReference type="EMBL" id="LT634361">
    <property type="protein sequence ID" value="SFZ83230.1"/>
    <property type="molecule type" value="Genomic_DNA"/>
</dbReference>
<dbReference type="RefSeq" id="WP_084339836.1">
    <property type="nucleotide sequence ID" value="NZ_BAUG01000002.1"/>
</dbReference>
<dbReference type="AlphaFoldDB" id="A0A2H1EBF3"/>
<dbReference type="InterPro" id="IPR006531">
    <property type="entry name" value="Gp5/Vgr_OB"/>
</dbReference>
<sequence length="596" mass="66950">MLKRNPCRISIDGVSIDRYVSLKLVQKINAHHTFEVALDNEIFLLTKGTDIFSSKEYIGKSIYIEIEKYDFLGRITAMDFEMSKGEYGHTLLKGYSKTILLESGDRLKSWTDKAMPQIVKSILEESGMRGMIAPETDFPIPYQCQYNESDFRYLQRLAKQYHEWFYYEGEYIVFGKPKEGKSCIDLEYNKEVYEVKIATKTAAVSQRAYDFSYRENKMLETPAKNDKVTSAISEYALNAAMKLYPKKTLGMPETVLGDKYEMDRYLLGKTESILSEFDVLEAKSKFVGLEIGSVIRLTSKEKHVGDSYLITEITHTEGQGREYENEFKAIAANSRYLPEPKITPAIAGTQRAIVVDHEDPLEQGRVKVKMLWQENEMTTNWIQVLAPDAGNSNVVEKNRGYVFIPEEGDQVLIGFHHNDPNRPFVLGSLHHSDSAGGGKKKNSVKSLKTRSGHTIELDDTKGKEKIHIYDNGGSIITFDTKKKSLYIQATENLELAAKNIKIAATENIRFHAQENIESVSEIDTVMMANTALKLQSTENTSIKSSSNLQMEASNKATLKAVATSLEGSSEVSLQGNTAKVNGDSITEISGGIVKIN</sequence>
<dbReference type="Gene3D" id="2.40.50.230">
    <property type="entry name" value="Gp5 N-terminal domain"/>
    <property type="match status" value="1"/>
</dbReference>
<evidence type="ECO:0000313" key="3">
    <source>
        <dbReference type="Proteomes" id="UP000231564"/>
    </source>
</evidence>
<accession>A0A2H1EBF3</accession>
<proteinExistence type="predicted"/>
<dbReference type="Pfam" id="PF05954">
    <property type="entry name" value="Phage_GPD"/>
    <property type="match status" value="1"/>
</dbReference>
<dbReference type="Gene3D" id="2.30.110.50">
    <property type="match status" value="1"/>
</dbReference>
<keyword evidence="3" id="KW-1185">Reference proteome</keyword>
<dbReference type="Gene3D" id="4.10.220.110">
    <property type="match status" value="1"/>
</dbReference>
<dbReference type="InterPro" id="IPR037026">
    <property type="entry name" value="Vgr_OB-fold_dom_sf"/>
</dbReference>
<dbReference type="STRING" id="1349785.GCA_000509405_02892"/>
<feature type="domain" description="Gp5/Type VI secretion system Vgr protein OB-fold" evidence="1">
    <location>
        <begin position="350"/>
        <end position="430"/>
    </location>
</feature>
<reference evidence="2 3" key="1">
    <citation type="submission" date="2016-11" db="EMBL/GenBank/DDBJ databases">
        <authorList>
            <person name="Jaros S."/>
            <person name="Januszkiewicz K."/>
            <person name="Wedrychowicz H."/>
        </authorList>
    </citation>
    <scope>NUCLEOTIDE SEQUENCE [LARGE SCALE GENOMIC DNA]</scope>
    <source>
        <strain evidence="2">NCIMB 2154T</strain>
    </source>
</reference>
<dbReference type="KEGG" id="tmar:MARIT_1956"/>
<dbReference type="SUPFAM" id="SSF69279">
    <property type="entry name" value="Phage tail proteins"/>
    <property type="match status" value="2"/>
</dbReference>
<evidence type="ECO:0000313" key="2">
    <source>
        <dbReference type="EMBL" id="SFZ83230.1"/>
    </source>
</evidence>
<protein>
    <submittedName>
        <fullName evidence="2">Rhs element Vgr protein</fullName>
    </submittedName>
</protein>
<organism evidence="2 3">
    <name type="scientific">Tenacibaculum maritimum NCIMB 2154</name>
    <dbReference type="NCBI Taxonomy" id="1349785"/>
    <lineage>
        <taxon>Bacteria</taxon>
        <taxon>Pseudomonadati</taxon>
        <taxon>Bacteroidota</taxon>
        <taxon>Flavobacteriia</taxon>
        <taxon>Flavobacteriales</taxon>
        <taxon>Flavobacteriaceae</taxon>
        <taxon>Tenacibaculum</taxon>
    </lineage>
</organism>
<dbReference type="Gene3D" id="3.10.450.190">
    <property type="match status" value="1"/>
</dbReference>
<dbReference type="Proteomes" id="UP000231564">
    <property type="component" value="Chromosome MARIT"/>
</dbReference>